<keyword evidence="1" id="KW-0472">Membrane</keyword>
<evidence type="ECO:0008006" key="4">
    <source>
        <dbReference type="Google" id="ProtNLM"/>
    </source>
</evidence>
<sequence>MNDYRDSNPLYFRFLKGLQLVMSIICLTLRRLYPIKIYYLIIIFLTIIGTGFYIISFSKLWSNAVNTSIDIFYFALWFSSGLANLDPIYNGSSNCKQYVDHDYDLYGNGYDLYGNSYDLYGNSYDLYGNLYNYQPPWIRTACRVFIVGLAFAFLNASLFLITLFLSLRLHKDHSESLDYEPAVLNHEPAVGEPNTEVVNRNRNNRWII</sequence>
<comment type="caution">
    <text evidence="2">The sequence shown here is derived from an EMBL/GenBank/DDBJ whole genome shotgun (WGS) entry which is preliminary data.</text>
</comment>
<name>A0A397IYW3_9GLOM</name>
<dbReference type="AlphaFoldDB" id="A0A397IYW3"/>
<feature type="transmembrane region" description="Helical" evidence="1">
    <location>
        <begin position="12"/>
        <end position="30"/>
    </location>
</feature>
<evidence type="ECO:0000313" key="3">
    <source>
        <dbReference type="Proteomes" id="UP000266861"/>
    </source>
</evidence>
<keyword evidence="1" id="KW-1133">Transmembrane helix</keyword>
<feature type="transmembrane region" description="Helical" evidence="1">
    <location>
        <begin position="144"/>
        <end position="167"/>
    </location>
</feature>
<proteinExistence type="predicted"/>
<reference evidence="2 3" key="1">
    <citation type="submission" date="2018-08" db="EMBL/GenBank/DDBJ databases">
        <title>Genome and evolution of the arbuscular mycorrhizal fungus Diversispora epigaea (formerly Glomus versiforme) and its bacterial endosymbionts.</title>
        <authorList>
            <person name="Sun X."/>
            <person name="Fei Z."/>
            <person name="Harrison M."/>
        </authorList>
    </citation>
    <scope>NUCLEOTIDE SEQUENCE [LARGE SCALE GENOMIC DNA]</scope>
    <source>
        <strain evidence="2 3">IT104</strain>
    </source>
</reference>
<gene>
    <name evidence="2" type="ORF">Glove_140g124</name>
</gene>
<dbReference type="Proteomes" id="UP000266861">
    <property type="component" value="Unassembled WGS sequence"/>
</dbReference>
<feature type="transmembrane region" description="Helical" evidence="1">
    <location>
        <begin position="37"/>
        <end position="55"/>
    </location>
</feature>
<keyword evidence="1" id="KW-0812">Transmembrane</keyword>
<keyword evidence="3" id="KW-1185">Reference proteome</keyword>
<protein>
    <recommendedName>
        <fullName evidence="4">MARVEL domain-containing protein</fullName>
    </recommendedName>
</protein>
<dbReference type="EMBL" id="PQFF01000131">
    <property type="protein sequence ID" value="RHZ79792.1"/>
    <property type="molecule type" value="Genomic_DNA"/>
</dbReference>
<organism evidence="2 3">
    <name type="scientific">Diversispora epigaea</name>
    <dbReference type="NCBI Taxonomy" id="1348612"/>
    <lineage>
        <taxon>Eukaryota</taxon>
        <taxon>Fungi</taxon>
        <taxon>Fungi incertae sedis</taxon>
        <taxon>Mucoromycota</taxon>
        <taxon>Glomeromycotina</taxon>
        <taxon>Glomeromycetes</taxon>
        <taxon>Diversisporales</taxon>
        <taxon>Diversisporaceae</taxon>
        <taxon>Diversispora</taxon>
    </lineage>
</organism>
<evidence type="ECO:0000256" key="1">
    <source>
        <dbReference type="SAM" id="Phobius"/>
    </source>
</evidence>
<dbReference type="OrthoDB" id="2319803at2759"/>
<evidence type="ECO:0000313" key="2">
    <source>
        <dbReference type="EMBL" id="RHZ79792.1"/>
    </source>
</evidence>
<accession>A0A397IYW3</accession>